<keyword evidence="8" id="KW-1278">Translocase</keyword>
<dbReference type="EMBL" id="JBEWSZ010000001">
    <property type="protein sequence ID" value="MET2827839.1"/>
    <property type="molecule type" value="Genomic_DNA"/>
</dbReference>
<evidence type="ECO:0000256" key="6">
    <source>
        <dbReference type="ARBA" id="ARBA00022741"/>
    </source>
</evidence>
<dbReference type="PROSITE" id="PS50893">
    <property type="entry name" value="ABC_TRANSPORTER_2"/>
    <property type="match status" value="2"/>
</dbReference>
<keyword evidence="12" id="KW-1185">Reference proteome</keyword>
<evidence type="ECO:0000259" key="10">
    <source>
        <dbReference type="PROSITE" id="PS50893"/>
    </source>
</evidence>
<dbReference type="SMART" id="SM00382">
    <property type="entry name" value="AAA"/>
    <property type="match status" value="2"/>
</dbReference>
<evidence type="ECO:0000256" key="8">
    <source>
        <dbReference type="ARBA" id="ARBA00022967"/>
    </source>
</evidence>
<dbReference type="Pfam" id="PF00005">
    <property type="entry name" value="ABC_tran"/>
    <property type="match status" value="2"/>
</dbReference>
<keyword evidence="7 11" id="KW-0067">ATP-binding</keyword>
<evidence type="ECO:0000313" key="12">
    <source>
        <dbReference type="Proteomes" id="UP001548832"/>
    </source>
</evidence>
<sequence>MISKPHDTAARHTGEVLLDIRDLVVEVDNSGAWQPIVKGISMSLRRGEVLGLIGESGAGKSTLGLAALGFTRPGCRIAKGSVSFNGIDLLRESEGARRQIRGTRIAYVAQSAATSFNPAHRIIDQTIECAMRLGGLTRQEAIAQAKALYAEMQLPNPNEIGERYPHQVSGGQLQRAMTAMAMICKPDLIVFDEPTTALDVTTQVEVLASVRRIVTDHHTAALYITHDLAVVAQLAHRIMVLRHGELVEEAATERMLNHPQEAYTRSLWTVRNLEKPEEAPTQPILNVSHVDAHYGDFKVLEDICLDLPRGRTLAVVGESGSGKSTLARVIAGLLPATSGTISLNGTALASSLKQRAAGQLRGIQMIYQSADAALNPRHTVMDLVGRPVTLHTGLKGQACARRVVELLEMVELSEHHITSFPSELSGGQKQRVSIARAIATDPEVFICDEITSGLDQLVQEQILKLMLNLQKELDKTYMFITHDIATVNAIADNVVVMQRGRIVQQGPKHELLSSPTHPYTRALLAAVPQMDPHWLDGILNDSTASLRRQEALRSQSGL</sequence>
<feature type="domain" description="ABC transporter" evidence="10">
    <location>
        <begin position="285"/>
        <end position="524"/>
    </location>
</feature>
<dbReference type="Proteomes" id="UP001548832">
    <property type="component" value="Unassembled WGS sequence"/>
</dbReference>
<keyword evidence="6" id="KW-0547">Nucleotide-binding</keyword>
<evidence type="ECO:0000256" key="5">
    <source>
        <dbReference type="ARBA" id="ARBA00022519"/>
    </source>
</evidence>
<evidence type="ECO:0000256" key="7">
    <source>
        <dbReference type="ARBA" id="ARBA00022840"/>
    </source>
</evidence>
<name>A0ABV2DD92_9HYPH</name>
<comment type="similarity">
    <text evidence="2">Belongs to the ABC transporter superfamily.</text>
</comment>
<dbReference type="InterPro" id="IPR003593">
    <property type="entry name" value="AAA+_ATPase"/>
</dbReference>
<evidence type="ECO:0000313" key="11">
    <source>
        <dbReference type="EMBL" id="MET2827839.1"/>
    </source>
</evidence>
<dbReference type="PANTHER" id="PTHR43297">
    <property type="entry name" value="OLIGOPEPTIDE TRANSPORT ATP-BINDING PROTEIN APPD"/>
    <property type="match status" value="1"/>
</dbReference>
<keyword evidence="4" id="KW-1003">Cell membrane</keyword>
<dbReference type="PROSITE" id="PS00211">
    <property type="entry name" value="ABC_TRANSPORTER_1"/>
    <property type="match status" value="1"/>
</dbReference>
<organism evidence="11 12">
    <name type="scientific">Mesorhizobium shangrilense</name>
    <dbReference type="NCBI Taxonomy" id="460060"/>
    <lineage>
        <taxon>Bacteria</taxon>
        <taxon>Pseudomonadati</taxon>
        <taxon>Pseudomonadota</taxon>
        <taxon>Alphaproteobacteria</taxon>
        <taxon>Hyphomicrobiales</taxon>
        <taxon>Phyllobacteriaceae</taxon>
        <taxon>Mesorhizobium</taxon>
    </lineage>
</organism>
<dbReference type="PANTHER" id="PTHR43297:SF14">
    <property type="entry name" value="ATPASE AAA-TYPE CORE DOMAIN-CONTAINING PROTEIN"/>
    <property type="match status" value="1"/>
</dbReference>
<dbReference type="Pfam" id="PF08352">
    <property type="entry name" value="oligo_HPY"/>
    <property type="match status" value="1"/>
</dbReference>
<dbReference type="Gene3D" id="3.40.50.300">
    <property type="entry name" value="P-loop containing nucleotide triphosphate hydrolases"/>
    <property type="match status" value="2"/>
</dbReference>
<dbReference type="InterPro" id="IPR017871">
    <property type="entry name" value="ABC_transporter-like_CS"/>
</dbReference>
<accession>A0ABV2DD92</accession>
<dbReference type="SUPFAM" id="SSF52540">
    <property type="entry name" value="P-loop containing nucleoside triphosphate hydrolases"/>
    <property type="match status" value="2"/>
</dbReference>
<gene>
    <name evidence="11" type="ORF">ABVQ20_12725</name>
</gene>
<dbReference type="InterPro" id="IPR003439">
    <property type="entry name" value="ABC_transporter-like_ATP-bd"/>
</dbReference>
<dbReference type="GO" id="GO:0005524">
    <property type="term" value="F:ATP binding"/>
    <property type="evidence" value="ECO:0007669"/>
    <property type="project" value="UniProtKB-KW"/>
</dbReference>
<evidence type="ECO:0000256" key="9">
    <source>
        <dbReference type="ARBA" id="ARBA00023136"/>
    </source>
</evidence>
<comment type="subcellular location">
    <subcellularLocation>
        <location evidence="1">Cell inner membrane</location>
        <topology evidence="1">Peripheral membrane protein</topology>
    </subcellularLocation>
</comment>
<comment type="caution">
    <text evidence="11">The sequence shown here is derived from an EMBL/GenBank/DDBJ whole genome shotgun (WGS) entry which is preliminary data.</text>
</comment>
<reference evidence="11 12" key="1">
    <citation type="submission" date="2024-06" db="EMBL/GenBank/DDBJ databases">
        <authorList>
            <person name="Kim D.-U."/>
        </authorList>
    </citation>
    <scope>NUCLEOTIDE SEQUENCE [LARGE SCALE GENOMIC DNA]</scope>
    <source>
        <strain evidence="11 12">KACC15460</strain>
    </source>
</reference>
<proteinExistence type="inferred from homology"/>
<evidence type="ECO:0000256" key="2">
    <source>
        <dbReference type="ARBA" id="ARBA00005417"/>
    </source>
</evidence>
<dbReference type="CDD" id="cd03257">
    <property type="entry name" value="ABC_NikE_OppD_transporters"/>
    <property type="match status" value="2"/>
</dbReference>
<protein>
    <submittedName>
        <fullName evidence="11">ABC transporter ATP-binding protein</fullName>
    </submittedName>
</protein>
<keyword evidence="9" id="KW-0472">Membrane</keyword>
<evidence type="ECO:0000256" key="4">
    <source>
        <dbReference type="ARBA" id="ARBA00022475"/>
    </source>
</evidence>
<dbReference type="InterPro" id="IPR027417">
    <property type="entry name" value="P-loop_NTPase"/>
</dbReference>
<evidence type="ECO:0000256" key="1">
    <source>
        <dbReference type="ARBA" id="ARBA00004417"/>
    </source>
</evidence>
<evidence type="ECO:0000256" key="3">
    <source>
        <dbReference type="ARBA" id="ARBA00022448"/>
    </source>
</evidence>
<dbReference type="InterPro" id="IPR013563">
    <property type="entry name" value="Oligopep_ABC_C"/>
</dbReference>
<keyword evidence="5" id="KW-0997">Cell inner membrane</keyword>
<keyword evidence="3" id="KW-0813">Transport</keyword>
<feature type="domain" description="ABC transporter" evidence="10">
    <location>
        <begin position="18"/>
        <end position="268"/>
    </location>
</feature>
<dbReference type="InterPro" id="IPR050388">
    <property type="entry name" value="ABC_Ni/Peptide_Import"/>
</dbReference>